<dbReference type="Pfam" id="PF15976">
    <property type="entry name" value="CooC_C"/>
    <property type="match status" value="1"/>
</dbReference>
<dbReference type="EMBL" id="CP002102">
    <property type="protein sequence ID" value="ADL00414.1"/>
    <property type="molecule type" value="Genomic_DNA"/>
</dbReference>
<feature type="domain" description="Pilus assembly protein E-set like" evidence="4">
    <location>
        <begin position="311"/>
        <end position="376"/>
    </location>
</feature>
<reference evidence="6" key="1">
    <citation type="journal article" date="2011" name="J. Bacteriol.">
        <title>Genome sequences of eight morphologically diverse alphaproteobacteria.</title>
        <authorList>
            <consortium name="US DOE Joint Genome Institute"/>
            <person name="Brown P.J."/>
            <person name="Kysela D.T."/>
            <person name="Buechlein A."/>
            <person name="Hemmerich C."/>
            <person name="Brun Y.V."/>
        </authorList>
    </citation>
    <scope>NUCLEOTIDE SEQUENCE [LARGE SCALE GENOMIC DNA]</scope>
    <source>
        <strain evidence="6">ATCC 15264 / DSM 4735 / LMG 14903 / NBRC 16000 / CB 81</strain>
    </source>
</reference>
<dbReference type="STRING" id="633149.Bresu_1102"/>
<evidence type="ECO:0000313" key="5">
    <source>
        <dbReference type="EMBL" id="ADL00414.1"/>
    </source>
</evidence>
<dbReference type="InParanoid" id="D9QNY1"/>
<evidence type="ECO:0000259" key="3">
    <source>
        <dbReference type="Pfam" id="PF15976"/>
    </source>
</evidence>
<evidence type="ECO:0008006" key="7">
    <source>
        <dbReference type="Google" id="ProtNLM"/>
    </source>
</evidence>
<protein>
    <recommendedName>
        <fullName evidence="7">Fimbrial biogenesis outer membrane usher protein</fullName>
    </recommendedName>
</protein>
<dbReference type="eggNOG" id="COG3188">
    <property type="taxonomic scope" value="Bacteria"/>
</dbReference>
<dbReference type="RefSeq" id="WP_013268517.1">
    <property type="nucleotide sequence ID" value="NC_014375.1"/>
</dbReference>
<dbReference type="BioCyc" id="BSUB633149:G1GM8-1100-MONOMER"/>
<proteinExistence type="predicted"/>
<sequence>MTQQILETPRHRATFRHWLSSAASLALLANLLPLEAWAAIPRQDDVSIPGPVNASDAPIRTAPPVLSGADSDLTQAAQVQAAAPPGFEDLDGPIETLFDVFYQSRRIGAFNGRLENGQIVLIDAAGLSTQIPGADPALVADLLARPLASNENLRCLPNETLACGVLPSGVSGVIVNPDTFRVDLFLGREYLSAGEPSGRRLGMPISGPSLIQNFSGTISADESGGSRLRYGFGLDTLGSIGRTSAVSRIFANEDRGMQLEEGYLQQYRDNVRLAGGVLQTQNSLTLTNLRFFGAEVSSFNGGQLDQDQFAATPIDVVLPRASRVEIYRNGALVSAAQYSGGLQLIDTSRLPGGSYPIRIVVRDASGVTLDEVRTFTRAADLPPPGRTIFSLRAGVRAADNFNSLLAVDERRPFLPDSTGEAIFSASASRRVGRAAGVTLGFTSVDGEFYPEAALQIYRGQIRAAAGAALGPEGQYSAILGTSFQFRAITGSVSLRSVKAIPLDLTTLTRSQRYRPFLQSENSVYASLQAPFAGGSLGGRIGVSDTELSGDRYTYAVNYSRPVIATRLGTGFMTVDAVASDIENRIGIRFTFLRGMGPRASATTSLGGEYISSRTPSGDERDGLYPVAVAGYSRSAQFREAELTGSASAGISNGDVGLQLSGTAASRVGDADVYVGVSRSRLTDETDTFFTSNVRTGFLYGGGVLQLGSHGIGDAAVLVDLEDTVDQGDSDGRFRVVIDDLPYQTIRVNQRAAIALPAFTRPRIGLVPEAAPPFDIDLTPREVPLYPGNVVRLEWSATRVVTVYGRLVDSAGFPVPGARIESGADVTVTSEDGYFSITGPGGAPLTATLAGRTSCGTIATIALPENRSKRGVVALGTLTCSVPPL</sequence>
<dbReference type="InterPro" id="IPR032636">
    <property type="entry name" value="Pilus_assem_E-set-like_dom"/>
</dbReference>
<feature type="domain" description="Pilus assembly protein C-terminal" evidence="3">
    <location>
        <begin position="784"/>
        <end position="880"/>
    </location>
</feature>
<dbReference type="OrthoDB" id="6187408at2"/>
<feature type="chain" id="PRO_5003127148" description="Fimbrial biogenesis outer membrane usher protein" evidence="2">
    <location>
        <begin position="39"/>
        <end position="884"/>
    </location>
</feature>
<keyword evidence="1 2" id="KW-0732">Signal</keyword>
<dbReference type="Proteomes" id="UP000002696">
    <property type="component" value="Chromosome"/>
</dbReference>
<evidence type="ECO:0000256" key="2">
    <source>
        <dbReference type="SAM" id="SignalP"/>
    </source>
</evidence>
<evidence type="ECO:0000313" key="6">
    <source>
        <dbReference type="Proteomes" id="UP000002696"/>
    </source>
</evidence>
<evidence type="ECO:0000256" key="1">
    <source>
        <dbReference type="ARBA" id="ARBA00022729"/>
    </source>
</evidence>
<dbReference type="HOGENOM" id="CLU_348463_0_0_5"/>
<keyword evidence="6" id="KW-1185">Reference proteome</keyword>
<accession>D9QNY1</accession>
<evidence type="ECO:0000259" key="4">
    <source>
        <dbReference type="Pfam" id="PF16967"/>
    </source>
</evidence>
<gene>
    <name evidence="5" type="ordered locus">Bresu_1102</name>
</gene>
<dbReference type="InterPro" id="IPR031917">
    <property type="entry name" value="Pilus_assem_C"/>
</dbReference>
<dbReference type="Pfam" id="PF16967">
    <property type="entry name" value="TcfC"/>
    <property type="match status" value="1"/>
</dbReference>
<name>D9QNY1_BRESC</name>
<feature type="signal peptide" evidence="2">
    <location>
        <begin position="1"/>
        <end position="38"/>
    </location>
</feature>
<dbReference type="KEGG" id="bsb:Bresu_1102"/>
<organism evidence="5 6">
    <name type="scientific">Brevundimonas subvibrioides (strain ATCC 15264 / DSM 4735 / LMG 14903 / NBRC 16000 / CB 81)</name>
    <name type="common">Caulobacter subvibrioides</name>
    <dbReference type="NCBI Taxonomy" id="633149"/>
    <lineage>
        <taxon>Bacteria</taxon>
        <taxon>Pseudomonadati</taxon>
        <taxon>Pseudomonadota</taxon>
        <taxon>Alphaproteobacteria</taxon>
        <taxon>Caulobacterales</taxon>
        <taxon>Caulobacteraceae</taxon>
        <taxon>Brevundimonas</taxon>
    </lineage>
</organism>
<dbReference type="AlphaFoldDB" id="D9QNY1"/>
<dbReference type="FunCoup" id="D9QNY1">
    <property type="interactions" value="48"/>
</dbReference>